<dbReference type="EMBL" id="QRHQ01000038">
    <property type="protein sequence ID" value="RHF86969.1"/>
    <property type="molecule type" value="Genomic_DNA"/>
</dbReference>
<sequence length="172" mass="18280">MATIDWVIIILLALGAVSGFMKGFFKQLAAVVGLIAGLLVARALFAGLGEQLAVAVGTSVTFGQILAFLLIGLIVPLGLSLLASALTKIVDMTGLGFINRLLGAVLGAVKYALVISLVIHFIDFADSKDNLIHSTTKGSSLLYYPIKDFSAFFYPVVKTVTEKFIETDNIQN</sequence>
<accession>A0A414R1S0</accession>
<evidence type="ECO:0000256" key="3">
    <source>
        <dbReference type="ARBA" id="ARBA00022989"/>
    </source>
</evidence>
<dbReference type="PANTHER" id="PTHR37306">
    <property type="entry name" value="COLICIN V PRODUCTION PROTEIN"/>
    <property type="match status" value="1"/>
</dbReference>
<dbReference type="Pfam" id="PF02674">
    <property type="entry name" value="Colicin_V"/>
    <property type="match status" value="1"/>
</dbReference>
<evidence type="ECO:0000313" key="7">
    <source>
        <dbReference type="Proteomes" id="UP000283485"/>
    </source>
</evidence>
<evidence type="ECO:0000313" key="6">
    <source>
        <dbReference type="EMBL" id="RHF86969.1"/>
    </source>
</evidence>
<dbReference type="InterPro" id="IPR003825">
    <property type="entry name" value="Colicin-V_CvpA"/>
</dbReference>
<protein>
    <submittedName>
        <fullName evidence="6">CvpA family protein</fullName>
    </submittedName>
</protein>
<dbReference type="Proteomes" id="UP000283485">
    <property type="component" value="Unassembled WGS sequence"/>
</dbReference>
<organism evidence="6 7">
    <name type="scientific">Phocaeicola plebeius</name>
    <dbReference type="NCBI Taxonomy" id="310297"/>
    <lineage>
        <taxon>Bacteria</taxon>
        <taxon>Pseudomonadati</taxon>
        <taxon>Bacteroidota</taxon>
        <taxon>Bacteroidia</taxon>
        <taxon>Bacteroidales</taxon>
        <taxon>Bacteroidaceae</taxon>
        <taxon>Phocaeicola</taxon>
    </lineage>
</organism>
<feature type="transmembrane region" description="Helical" evidence="5">
    <location>
        <begin position="65"/>
        <end position="89"/>
    </location>
</feature>
<proteinExistence type="predicted"/>
<dbReference type="RefSeq" id="WP_118212131.1">
    <property type="nucleotide sequence ID" value="NZ_CASFMT010000051.1"/>
</dbReference>
<gene>
    <name evidence="6" type="ORF">DW653_14215</name>
</gene>
<evidence type="ECO:0000256" key="2">
    <source>
        <dbReference type="ARBA" id="ARBA00022692"/>
    </source>
</evidence>
<feature type="transmembrane region" description="Helical" evidence="5">
    <location>
        <begin position="28"/>
        <end position="45"/>
    </location>
</feature>
<evidence type="ECO:0000256" key="5">
    <source>
        <dbReference type="SAM" id="Phobius"/>
    </source>
</evidence>
<dbReference type="AlphaFoldDB" id="A0A414R1S0"/>
<feature type="transmembrane region" description="Helical" evidence="5">
    <location>
        <begin position="6"/>
        <end position="21"/>
    </location>
</feature>
<dbReference type="GO" id="GO:0016020">
    <property type="term" value="C:membrane"/>
    <property type="evidence" value="ECO:0007669"/>
    <property type="project" value="UniProtKB-SubCell"/>
</dbReference>
<dbReference type="GO" id="GO:0009403">
    <property type="term" value="P:toxin biosynthetic process"/>
    <property type="evidence" value="ECO:0007669"/>
    <property type="project" value="InterPro"/>
</dbReference>
<keyword evidence="2 5" id="KW-0812">Transmembrane</keyword>
<keyword evidence="4 5" id="KW-0472">Membrane</keyword>
<dbReference type="PANTHER" id="PTHR37306:SF1">
    <property type="entry name" value="COLICIN V PRODUCTION PROTEIN"/>
    <property type="match status" value="1"/>
</dbReference>
<comment type="caution">
    <text evidence="6">The sequence shown here is derived from an EMBL/GenBank/DDBJ whole genome shotgun (WGS) entry which is preliminary data.</text>
</comment>
<evidence type="ECO:0000256" key="4">
    <source>
        <dbReference type="ARBA" id="ARBA00023136"/>
    </source>
</evidence>
<name>A0A414R1S0_9BACT</name>
<comment type="subcellular location">
    <subcellularLocation>
        <location evidence="1">Membrane</location>
        <topology evidence="1">Multi-pass membrane protein</topology>
    </subcellularLocation>
</comment>
<keyword evidence="3 5" id="KW-1133">Transmembrane helix</keyword>
<feature type="transmembrane region" description="Helical" evidence="5">
    <location>
        <begin position="101"/>
        <end position="122"/>
    </location>
</feature>
<reference evidence="6 7" key="1">
    <citation type="submission" date="2018-08" db="EMBL/GenBank/DDBJ databases">
        <title>A genome reference for cultivated species of the human gut microbiota.</title>
        <authorList>
            <person name="Zou Y."/>
            <person name="Xue W."/>
            <person name="Luo G."/>
        </authorList>
    </citation>
    <scope>NUCLEOTIDE SEQUENCE [LARGE SCALE GENOMIC DNA]</scope>
    <source>
        <strain evidence="6 7">AM23-23</strain>
    </source>
</reference>
<evidence type="ECO:0000256" key="1">
    <source>
        <dbReference type="ARBA" id="ARBA00004141"/>
    </source>
</evidence>